<dbReference type="EMBL" id="CP063164">
    <property type="protein sequence ID" value="QOR62767.1"/>
    <property type="molecule type" value="Genomic_DNA"/>
</dbReference>
<sequence>MRTILSILLLVNLVQAQSISRLVEQSLKKHPSLQTIKHRLTAMDERILKSQKWQNPDLSFTVNNIQFSDLSNRSLEPMQYEALNVTQKFPWFGKLKARKDVEEARKHLLLNSYDAAKVALALQIKITSYTVKELEARIYILRKYIQLAKQNIKLYTDTIATDSMSHAESITAELSLSKIEVRMERYSALLKAQKEKLAYLVQSKVGKIDDRLYISRLPSLKHYLSKMSNNPTYRMKDSKQKIAAANKALVDLEATPDPYVKMGYFHRNDFEDYASVTVGFAVPIYGTETLNSEIARKERLSARSDLLDYRSLLESEIRSNYARLKEASRIYFIIQEKSLPQLSHMLELSSAAIEKGADLFTYTNILEQKLSLEEESIAVVAEYLRTKAKLKALTGEI</sequence>
<dbReference type="GO" id="GO:0015562">
    <property type="term" value="F:efflux transmembrane transporter activity"/>
    <property type="evidence" value="ECO:0007669"/>
    <property type="project" value="InterPro"/>
</dbReference>
<name>A0A7M1S5R8_9BACT</name>
<evidence type="ECO:0000256" key="1">
    <source>
        <dbReference type="ARBA" id="ARBA00007613"/>
    </source>
</evidence>
<dbReference type="RefSeq" id="WP_197549586.1">
    <property type="nucleotide sequence ID" value="NZ_CP063164.1"/>
</dbReference>
<keyword evidence="3" id="KW-1185">Reference proteome</keyword>
<protein>
    <submittedName>
        <fullName evidence="2">TolC family protein</fullName>
    </submittedName>
</protein>
<dbReference type="SUPFAM" id="SSF56954">
    <property type="entry name" value="Outer membrane efflux proteins (OEP)"/>
    <property type="match status" value="1"/>
</dbReference>
<evidence type="ECO:0000313" key="3">
    <source>
        <dbReference type="Proteomes" id="UP000595074"/>
    </source>
</evidence>
<evidence type="ECO:0000313" key="2">
    <source>
        <dbReference type="EMBL" id="QOR62767.1"/>
    </source>
</evidence>
<dbReference type="InterPro" id="IPR003423">
    <property type="entry name" value="OMP_efflux"/>
</dbReference>
<comment type="similarity">
    <text evidence="1">Belongs to the outer membrane factor (OMF) (TC 1.B.17) family.</text>
</comment>
<organism evidence="2 3">
    <name type="scientific">Sulfurovum indicum</name>
    <dbReference type="NCBI Taxonomy" id="2779528"/>
    <lineage>
        <taxon>Bacteria</taxon>
        <taxon>Pseudomonadati</taxon>
        <taxon>Campylobacterota</taxon>
        <taxon>Epsilonproteobacteria</taxon>
        <taxon>Campylobacterales</taxon>
        <taxon>Sulfurovaceae</taxon>
        <taxon>Sulfurovum</taxon>
    </lineage>
</organism>
<dbReference type="AlphaFoldDB" id="A0A7M1S5R8"/>
<dbReference type="Gene3D" id="1.20.1600.10">
    <property type="entry name" value="Outer membrane efflux proteins (OEP)"/>
    <property type="match status" value="1"/>
</dbReference>
<dbReference type="Proteomes" id="UP000595074">
    <property type="component" value="Chromosome"/>
</dbReference>
<gene>
    <name evidence="2" type="ORF">IMZ28_04660</name>
</gene>
<dbReference type="PANTHER" id="PTHR30203">
    <property type="entry name" value="OUTER MEMBRANE CATION EFFLUX PROTEIN"/>
    <property type="match status" value="1"/>
</dbReference>
<proteinExistence type="inferred from homology"/>
<dbReference type="KEGG" id="sinu:IMZ28_04660"/>
<accession>A0A7M1S5R8</accession>
<dbReference type="PANTHER" id="PTHR30203:SF24">
    <property type="entry name" value="BLR4935 PROTEIN"/>
    <property type="match status" value="1"/>
</dbReference>
<dbReference type="Pfam" id="PF02321">
    <property type="entry name" value="OEP"/>
    <property type="match status" value="1"/>
</dbReference>
<reference evidence="2 3" key="1">
    <citation type="submission" date="2020-10" db="EMBL/GenBank/DDBJ databases">
        <title>The genome of sulfurovum sp.</title>
        <authorList>
            <person name="Xie S."/>
            <person name="Shao Z."/>
            <person name="Jiang L."/>
        </authorList>
    </citation>
    <scope>NUCLEOTIDE SEQUENCE [LARGE SCALE GENOMIC DNA]</scope>
    <source>
        <strain evidence="2 3">ST-419</strain>
    </source>
</reference>
<dbReference type="InterPro" id="IPR010131">
    <property type="entry name" value="MdtP/NodT-like"/>
</dbReference>